<comment type="similarity">
    <text evidence="1 4">Belongs to the FGGY kinase family.</text>
</comment>
<keyword evidence="3 4" id="KW-0418">Kinase</keyword>
<dbReference type="Gene3D" id="3.30.420.40">
    <property type="match status" value="2"/>
</dbReference>
<dbReference type="PIRSF" id="PIRSF000538">
    <property type="entry name" value="GlpK"/>
    <property type="match status" value="1"/>
</dbReference>
<organism evidence="7 8">
    <name type="scientific">Brevibacillus aydinogluensis</name>
    <dbReference type="NCBI Taxonomy" id="927786"/>
    <lineage>
        <taxon>Bacteria</taxon>
        <taxon>Bacillati</taxon>
        <taxon>Bacillota</taxon>
        <taxon>Bacilli</taxon>
        <taxon>Bacillales</taxon>
        <taxon>Paenibacillaceae</taxon>
        <taxon>Brevibacillus</taxon>
    </lineage>
</organism>
<sequence>MKGETIMNETYFIGLDIGTTSTKAIVFTRSGSIKGTGNVDYPLLVPQPSWAEQEPDAIFNAVIHALRQAIAQAGAKQSDIAGIGFSTAMHSLIAVDDSGNPLTNVIIWADNRSVEQTERLKQDGTGHRIYLATGTPIHPMSPLTKLIWMREKDPDTFRKAAKFLSIKEYVIYRLFGQYVVDYSIASATGLFNLKRLDWDEEALHVAGISAQQLSEPVPTTHVLRGLDKRYADEIGIDPDTPFVVGASDGVLANLGVGAIEPGQVAITIGTSGAVRTVVPEPITDQKGRTFCYVLTDKHWVIGGPTNNGGLMLRWFRDEFSWPEVEKAKELGVDPYDVMIQAAKDVPAGAEGLLFLPFLSGERAPWWNPQARGSFFGIGLHHKRQHFIRAVLEGILFSVYSVGIALRDLAGGAREIRASGGFARSKEWRQIMADMFGYEVLIPGTHESSSLGAAVLAMHAVGAIRDLSEVNDLLRIVHRHEPDLERSGTYLELFYIYERVYLNLLEEYKLIADFQQRSRASLNTR</sequence>
<dbReference type="InterPro" id="IPR018483">
    <property type="entry name" value="Carb_kinase_FGGY_CS"/>
</dbReference>
<evidence type="ECO:0000313" key="7">
    <source>
        <dbReference type="EMBL" id="CAJ1003719.1"/>
    </source>
</evidence>
<dbReference type="Proteomes" id="UP001189619">
    <property type="component" value="Chromosome"/>
</dbReference>
<dbReference type="InterPro" id="IPR018484">
    <property type="entry name" value="FGGY_N"/>
</dbReference>
<dbReference type="GO" id="GO:0046316">
    <property type="term" value="F:gluconokinase activity"/>
    <property type="evidence" value="ECO:0007669"/>
    <property type="project" value="InterPro"/>
</dbReference>
<feature type="domain" description="Carbohydrate kinase FGGY C-terminal" evidence="6">
    <location>
        <begin position="265"/>
        <end position="459"/>
    </location>
</feature>
<dbReference type="KEGG" id="bayd:BSPP4475_15465"/>
<dbReference type="GO" id="GO:0019521">
    <property type="term" value="P:D-gluconate metabolic process"/>
    <property type="evidence" value="ECO:0007669"/>
    <property type="project" value="InterPro"/>
</dbReference>
<dbReference type="Pfam" id="PF02782">
    <property type="entry name" value="FGGY_C"/>
    <property type="match status" value="1"/>
</dbReference>
<accession>A0AA48MDT2</accession>
<dbReference type="InterPro" id="IPR050406">
    <property type="entry name" value="FGGY_Carb_Kinase"/>
</dbReference>
<dbReference type="AlphaFoldDB" id="A0AA48MDT2"/>
<evidence type="ECO:0000256" key="4">
    <source>
        <dbReference type="RuleBase" id="RU003733"/>
    </source>
</evidence>
<evidence type="ECO:0000259" key="5">
    <source>
        <dbReference type="Pfam" id="PF00370"/>
    </source>
</evidence>
<dbReference type="Pfam" id="PF00370">
    <property type="entry name" value="FGGY_N"/>
    <property type="match status" value="1"/>
</dbReference>
<protein>
    <submittedName>
        <fullName evidence="7">Gluconokinase</fullName>
    </submittedName>
</protein>
<gene>
    <name evidence="7" type="primary">gntK</name>
    <name evidence="7" type="ORF">BSPP4475_15465</name>
</gene>
<dbReference type="InterPro" id="IPR000577">
    <property type="entry name" value="Carb_kinase_FGGY"/>
</dbReference>
<evidence type="ECO:0000313" key="8">
    <source>
        <dbReference type="Proteomes" id="UP001189619"/>
    </source>
</evidence>
<dbReference type="NCBIfam" id="TIGR01314">
    <property type="entry name" value="gntK_FGGY"/>
    <property type="match status" value="1"/>
</dbReference>
<dbReference type="SUPFAM" id="SSF53067">
    <property type="entry name" value="Actin-like ATPase domain"/>
    <property type="match status" value="2"/>
</dbReference>
<dbReference type="PANTHER" id="PTHR43095">
    <property type="entry name" value="SUGAR KINASE"/>
    <property type="match status" value="1"/>
</dbReference>
<dbReference type="PANTHER" id="PTHR43095:SF2">
    <property type="entry name" value="GLUCONOKINASE"/>
    <property type="match status" value="1"/>
</dbReference>
<evidence type="ECO:0000256" key="1">
    <source>
        <dbReference type="ARBA" id="ARBA00009156"/>
    </source>
</evidence>
<keyword evidence="2 4" id="KW-0808">Transferase</keyword>
<dbReference type="EMBL" id="OY569118">
    <property type="protein sequence ID" value="CAJ1003719.1"/>
    <property type="molecule type" value="Genomic_DNA"/>
</dbReference>
<evidence type="ECO:0000259" key="6">
    <source>
        <dbReference type="Pfam" id="PF02782"/>
    </source>
</evidence>
<reference evidence="7" key="1">
    <citation type="submission" date="2023-07" db="EMBL/GenBank/DDBJ databases">
        <authorList>
            <person name="Ivanov I."/>
            <person name="Teneva D."/>
            <person name="Stoikov I."/>
        </authorList>
    </citation>
    <scope>NUCLEOTIDE SEQUENCE</scope>
    <source>
        <strain evidence="7">4475</strain>
    </source>
</reference>
<dbReference type="InterPro" id="IPR043129">
    <property type="entry name" value="ATPase_NBD"/>
</dbReference>
<evidence type="ECO:0000256" key="3">
    <source>
        <dbReference type="ARBA" id="ARBA00022777"/>
    </source>
</evidence>
<keyword evidence="8" id="KW-1185">Reference proteome</keyword>
<dbReference type="InterPro" id="IPR018485">
    <property type="entry name" value="FGGY_C"/>
</dbReference>
<dbReference type="CDD" id="cd07770">
    <property type="entry name" value="ASKHA_NBD_FGGY_GntK"/>
    <property type="match status" value="1"/>
</dbReference>
<name>A0AA48MDT2_9BACL</name>
<dbReference type="PROSITE" id="PS00445">
    <property type="entry name" value="FGGY_KINASES_2"/>
    <property type="match status" value="1"/>
</dbReference>
<evidence type="ECO:0000256" key="2">
    <source>
        <dbReference type="ARBA" id="ARBA00022679"/>
    </source>
</evidence>
<dbReference type="InterPro" id="IPR006002">
    <property type="entry name" value="Gluconate_kinase"/>
</dbReference>
<feature type="domain" description="Carbohydrate kinase FGGY N-terminal" evidence="5">
    <location>
        <begin position="11"/>
        <end position="255"/>
    </location>
</feature>
<proteinExistence type="inferred from homology"/>